<keyword evidence="2" id="KW-1185">Reference proteome</keyword>
<sequence>MDSQFQTASGVIDMQGVESIQMIKGSAAITQGFITDLGKCRRCINVGNKNAEFC</sequence>
<name>A0ABT8D2W1_9FLAO</name>
<dbReference type="Proteomes" id="UP001242368">
    <property type="component" value="Unassembled WGS sequence"/>
</dbReference>
<accession>A0ABT8D2W1</accession>
<protein>
    <submittedName>
        <fullName evidence="1">Uncharacterized protein</fullName>
    </submittedName>
</protein>
<evidence type="ECO:0000313" key="2">
    <source>
        <dbReference type="Proteomes" id="UP001242368"/>
    </source>
</evidence>
<proteinExistence type="predicted"/>
<dbReference type="EMBL" id="JAUFQU010000080">
    <property type="protein sequence ID" value="MDN3710243.1"/>
    <property type="molecule type" value="Genomic_DNA"/>
</dbReference>
<organism evidence="1 2">
    <name type="scientific">Paenimyroides ceti</name>
    <dbReference type="NCBI Taxonomy" id="395087"/>
    <lineage>
        <taxon>Bacteria</taxon>
        <taxon>Pseudomonadati</taxon>
        <taxon>Bacteroidota</taxon>
        <taxon>Flavobacteriia</taxon>
        <taxon>Flavobacteriales</taxon>
        <taxon>Flavobacteriaceae</taxon>
        <taxon>Paenimyroides</taxon>
    </lineage>
</organism>
<reference evidence="2" key="1">
    <citation type="journal article" date="2019" name="Int. J. Syst. Evol. Microbiol.">
        <title>The Global Catalogue of Microorganisms (GCM) 10K type strain sequencing project: providing services to taxonomists for standard genome sequencing and annotation.</title>
        <authorList>
            <consortium name="The Broad Institute Genomics Platform"/>
            <consortium name="The Broad Institute Genome Sequencing Center for Infectious Disease"/>
            <person name="Wu L."/>
            <person name="Ma J."/>
        </authorList>
    </citation>
    <scope>NUCLEOTIDE SEQUENCE [LARGE SCALE GENOMIC DNA]</scope>
    <source>
        <strain evidence="2">CECT 7184</strain>
    </source>
</reference>
<dbReference type="RefSeq" id="WP_290365469.1">
    <property type="nucleotide sequence ID" value="NZ_JAUFQU010000080.1"/>
</dbReference>
<evidence type="ECO:0000313" key="1">
    <source>
        <dbReference type="EMBL" id="MDN3710243.1"/>
    </source>
</evidence>
<gene>
    <name evidence="1" type="ORF">QW060_25640</name>
</gene>
<comment type="caution">
    <text evidence="1">The sequence shown here is derived from an EMBL/GenBank/DDBJ whole genome shotgun (WGS) entry which is preliminary data.</text>
</comment>